<proteinExistence type="predicted"/>
<dbReference type="Proteomes" id="UP001562425">
    <property type="component" value="Unassembled WGS sequence"/>
</dbReference>
<name>A0ABD1CQB7_CULPP</name>
<dbReference type="EMBL" id="JBEHCU010010208">
    <property type="protein sequence ID" value="KAL1378619.1"/>
    <property type="molecule type" value="Genomic_DNA"/>
</dbReference>
<accession>A0ABD1CQB7</accession>
<protein>
    <submittedName>
        <fullName evidence="1">Uncharacterized protein</fullName>
    </submittedName>
</protein>
<sequence length="84" mass="8765">MAEEVDEAGRHRHKANANFGILANPSPVQQHPAGICTQPSDVVGSTLIALAGLIANISCAPGALVTKEQGEARCTVFNLRTESL</sequence>
<evidence type="ECO:0000313" key="1">
    <source>
        <dbReference type="EMBL" id="KAL1378619.1"/>
    </source>
</evidence>
<keyword evidence="2" id="KW-1185">Reference proteome</keyword>
<comment type="caution">
    <text evidence="1">The sequence shown here is derived from an EMBL/GenBank/DDBJ whole genome shotgun (WGS) entry which is preliminary data.</text>
</comment>
<gene>
    <name evidence="1" type="ORF">pipiens_015474</name>
</gene>
<organism evidence="1 2">
    <name type="scientific">Culex pipiens pipiens</name>
    <name type="common">Northern house mosquito</name>
    <dbReference type="NCBI Taxonomy" id="38569"/>
    <lineage>
        <taxon>Eukaryota</taxon>
        <taxon>Metazoa</taxon>
        <taxon>Ecdysozoa</taxon>
        <taxon>Arthropoda</taxon>
        <taxon>Hexapoda</taxon>
        <taxon>Insecta</taxon>
        <taxon>Pterygota</taxon>
        <taxon>Neoptera</taxon>
        <taxon>Endopterygota</taxon>
        <taxon>Diptera</taxon>
        <taxon>Nematocera</taxon>
        <taxon>Culicoidea</taxon>
        <taxon>Culicidae</taxon>
        <taxon>Culicinae</taxon>
        <taxon>Culicini</taxon>
        <taxon>Culex</taxon>
        <taxon>Culex</taxon>
    </lineage>
</organism>
<reference evidence="1 2" key="1">
    <citation type="submission" date="2024-05" db="EMBL/GenBank/DDBJ databases">
        <title>Culex pipiens pipiens assembly and annotation.</title>
        <authorList>
            <person name="Alout H."/>
            <person name="Durand T."/>
        </authorList>
    </citation>
    <scope>NUCLEOTIDE SEQUENCE [LARGE SCALE GENOMIC DNA]</scope>
    <source>
        <strain evidence="1">HA-2024</strain>
        <tissue evidence="1">Whole body</tissue>
    </source>
</reference>
<dbReference type="AlphaFoldDB" id="A0ABD1CQB7"/>
<evidence type="ECO:0000313" key="2">
    <source>
        <dbReference type="Proteomes" id="UP001562425"/>
    </source>
</evidence>